<evidence type="ECO:0000313" key="9">
    <source>
        <dbReference type="EMBL" id="KAH7146038.1"/>
    </source>
</evidence>
<comment type="caution">
    <text evidence="9">The sequence shown here is derived from an EMBL/GenBank/DDBJ whole genome shotgun (WGS) entry which is preliminary data.</text>
</comment>
<evidence type="ECO:0000256" key="1">
    <source>
        <dbReference type="ARBA" id="ARBA00001947"/>
    </source>
</evidence>
<keyword evidence="10" id="KW-1185">Reference proteome</keyword>
<evidence type="ECO:0000259" key="8">
    <source>
        <dbReference type="SMART" id="SM00829"/>
    </source>
</evidence>
<keyword evidence="5" id="KW-0560">Oxidoreductase</keyword>
<dbReference type="SUPFAM" id="SSF51735">
    <property type="entry name" value="NAD(P)-binding Rossmann-fold domains"/>
    <property type="match status" value="1"/>
</dbReference>
<reference evidence="9" key="1">
    <citation type="journal article" date="2021" name="Nat. Commun.">
        <title>Genetic determinants of endophytism in the Arabidopsis root mycobiome.</title>
        <authorList>
            <person name="Mesny F."/>
            <person name="Miyauchi S."/>
            <person name="Thiergart T."/>
            <person name="Pickel B."/>
            <person name="Atanasova L."/>
            <person name="Karlsson M."/>
            <person name="Huettel B."/>
            <person name="Barry K.W."/>
            <person name="Haridas S."/>
            <person name="Chen C."/>
            <person name="Bauer D."/>
            <person name="Andreopoulos W."/>
            <person name="Pangilinan J."/>
            <person name="LaButti K."/>
            <person name="Riley R."/>
            <person name="Lipzen A."/>
            <person name="Clum A."/>
            <person name="Drula E."/>
            <person name="Henrissat B."/>
            <person name="Kohler A."/>
            <person name="Grigoriev I.V."/>
            <person name="Martin F.M."/>
            <person name="Hacquard S."/>
        </authorList>
    </citation>
    <scope>NUCLEOTIDE SEQUENCE</scope>
    <source>
        <strain evidence="9">MPI-CAGE-AT-0147</strain>
    </source>
</reference>
<dbReference type="InterPro" id="IPR013154">
    <property type="entry name" value="ADH-like_N"/>
</dbReference>
<dbReference type="Proteomes" id="UP000738349">
    <property type="component" value="Unassembled WGS sequence"/>
</dbReference>
<organism evidence="9 10">
    <name type="scientific">Dactylonectria macrodidyma</name>
    <dbReference type="NCBI Taxonomy" id="307937"/>
    <lineage>
        <taxon>Eukaryota</taxon>
        <taxon>Fungi</taxon>
        <taxon>Dikarya</taxon>
        <taxon>Ascomycota</taxon>
        <taxon>Pezizomycotina</taxon>
        <taxon>Sordariomycetes</taxon>
        <taxon>Hypocreomycetidae</taxon>
        <taxon>Hypocreales</taxon>
        <taxon>Nectriaceae</taxon>
        <taxon>Dactylonectria</taxon>
    </lineage>
</organism>
<comment type="similarity">
    <text evidence="2 7">Belongs to the zinc-containing alcohol dehydrogenase family.</text>
</comment>
<dbReference type="InterPro" id="IPR002328">
    <property type="entry name" value="ADH_Zn_CS"/>
</dbReference>
<dbReference type="PANTHER" id="PTHR42940">
    <property type="entry name" value="ALCOHOL DEHYDROGENASE 1-RELATED"/>
    <property type="match status" value="1"/>
</dbReference>
<dbReference type="Gene3D" id="3.30.470.30">
    <property type="entry name" value="DNA ligase/mRNA capping enzyme"/>
    <property type="match status" value="1"/>
</dbReference>
<keyword evidence="3 7" id="KW-0479">Metal-binding</keyword>
<name>A0A9P9EWR1_9HYPO</name>
<keyword evidence="6" id="KW-0520">NAD</keyword>
<dbReference type="CDD" id="cd08296">
    <property type="entry name" value="CAD_like"/>
    <property type="match status" value="1"/>
</dbReference>
<dbReference type="FunFam" id="3.40.50.720:FF:000039">
    <property type="entry name" value="Alcohol dehydrogenase AdhP"/>
    <property type="match status" value="1"/>
</dbReference>
<evidence type="ECO:0000256" key="2">
    <source>
        <dbReference type="ARBA" id="ARBA00008072"/>
    </source>
</evidence>
<dbReference type="Pfam" id="PF00107">
    <property type="entry name" value="ADH_zinc_N"/>
    <property type="match status" value="1"/>
</dbReference>
<dbReference type="GO" id="GO:0008270">
    <property type="term" value="F:zinc ion binding"/>
    <property type="evidence" value="ECO:0007669"/>
    <property type="project" value="InterPro"/>
</dbReference>
<dbReference type="InterPro" id="IPR013149">
    <property type="entry name" value="ADH-like_C"/>
</dbReference>
<dbReference type="SUPFAM" id="SSF56091">
    <property type="entry name" value="DNA ligase/mRNA capping enzyme, catalytic domain"/>
    <property type="match status" value="1"/>
</dbReference>
<evidence type="ECO:0000313" key="10">
    <source>
        <dbReference type="Proteomes" id="UP000738349"/>
    </source>
</evidence>
<dbReference type="InterPro" id="IPR036291">
    <property type="entry name" value="NAD(P)-bd_dom_sf"/>
</dbReference>
<dbReference type="OrthoDB" id="256333at2759"/>
<keyword evidence="4 7" id="KW-0862">Zinc</keyword>
<dbReference type="PANTHER" id="PTHR42940:SF7">
    <property type="entry name" value="ALCOHOL DEHYDROGENASE-LIKE N-TERMINAL DOMAIN-CONTAINING PROTEIN"/>
    <property type="match status" value="1"/>
</dbReference>
<dbReference type="EMBL" id="JAGMUV010000008">
    <property type="protein sequence ID" value="KAH7146038.1"/>
    <property type="molecule type" value="Genomic_DNA"/>
</dbReference>
<dbReference type="SUPFAM" id="SSF50129">
    <property type="entry name" value="GroES-like"/>
    <property type="match status" value="1"/>
</dbReference>
<dbReference type="GO" id="GO:0005737">
    <property type="term" value="C:cytoplasm"/>
    <property type="evidence" value="ECO:0007669"/>
    <property type="project" value="TreeGrafter"/>
</dbReference>
<comment type="cofactor">
    <cofactor evidence="1 7">
        <name>Zn(2+)</name>
        <dbReference type="ChEBI" id="CHEBI:29105"/>
    </cofactor>
</comment>
<dbReference type="InterPro" id="IPR011032">
    <property type="entry name" value="GroES-like_sf"/>
</dbReference>
<gene>
    <name evidence="9" type="ORF">EDB81DRAFT_933729</name>
</gene>
<evidence type="ECO:0000256" key="3">
    <source>
        <dbReference type="ARBA" id="ARBA00022723"/>
    </source>
</evidence>
<dbReference type="InterPro" id="IPR020843">
    <property type="entry name" value="ER"/>
</dbReference>
<dbReference type="SMART" id="SM00829">
    <property type="entry name" value="PKS_ER"/>
    <property type="match status" value="1"/>
</dbReference>
<evidence type="ECO:0000256" key="7">
    <source>
        <dbReference type="RuleBase" id="RU361277"/>
    </source>
</evidence>
<dbReference type="Gene3D" id="3.90.180.10">
    <property type="entry name" value="Medium-chain alcohol dehydrogenases, catalytic domain"/>
    <property type="match status" value="1"/>
</dbReference>
<dbReference type="AlphaFoldDB" id="A0A9P9EWR1"/>
<evidence type="ECO:0000256" key="4">
    <source>
        <dbReference type="ARBA" id="ARBA00022833"/>
    </source>
</evidence>
<dbReference type="PROSITE" id="PS00059">
    <property type="entry name" value="ADH_ZINC"/>
    <property type="match status" value="1"/>
</dbReference>
<protein>
    <submittedName>
        <fullName evidence="9">Chaperonin 10-like protein</fullName>
    </submittedName>
</protein>
<dbReference type="Pfam" id="PF08240">
    <property type="entry name" value="ADH_N"/>
    <property type="match status" value="1"/>
</dbReference>
<dbReference type="GO" id="GO:0004022">
    <property type="term" value="F:alcohol dehydrogenase (NAD+) activity"/>
    <property type="evidence" value="ECO:0007669"/>
    <property type="project" value="TreeGrafter"/>
</dbReference>
<evidence type="ECO:0000256" key="6">
    <source>
        <dbReference type="ARBA" id="ARBA00023027"/>
    </source>
</evidence>
<dbReference type="Gene3D" id="3.40.50.720">
    <property type="entry name" value="NAD(P)-binding Rossmann-like Domain"/>
    <property type="match status" value="1"/>
</dbReference>
<accession>A0A9P9EWR1</accession>
<proteinExistence type="inferred from homology"/>
<evidence type="ECO:0000256" key="5">
    <source>
        <dbReference type="ARBA" id="ARBA00023002"/>
    </source>
</evidence>
<feature type="domain" description="Enoyl reductase (ER)" evidence="8">
    <location>
        <begin position="22"/>
        <end position="337"/>
    </location>
</feature>
<sequence length="509" mass="54351">MASTIKPVLPTSYKAAVIEAPGAPLKVIDVALKKPGPGQVLVKVLACGVCHSDAGLQQGHFGPHLFPRVPGHEIVGDVVEIGEGVSRVANGDRVGGTWHGGHDHTCRQCHMGLFQICDNAVSNGISQDGGYAEFVLLRSEAVVRVPKDLDPAQVGPLLCAGVTVFNSIRKMKIEQGNLVAIQGIGGLGHLAIQYANKMGYKVAALSSGSEKRDLALKLGAHEFIDSSQVDPIKALKELGGAALIIATAPNPKSIAPLTGALGAAGKLCVLAPVGQLEINSFDLISKAASVHGWPSGHALDCEDAIDFARTHGVTCLVERFSLDNAQEAMDTMIQNKNYSPARVPETLVMSRFHFLLPDLLRFQNSIPAAVGLLGSPTIWHMPIQPAVDTCDELKEVASRELEPQAGIMTARATHEKARSIRHCCQLAGPRRMSVERKYDGEYCQIHIDLNKSGAAIKIFSKSGRDSTRGLRKEALRNEEDGYGSGQEAANEISKVLFKSLHESAFGGNW</sequence>